<dbReference type="RefSeq" id="WP_006011750.1">
    <property type="nucleotide sequence ID" value="NZ_AUAV01000014.1"/>
</dbReference>
<dbReference type="AlphaFoldDB" id="K7A0W1"/>
<name>K7A0W1_9ALTE</name>
<dbReference type="EMBL" id="BAEQ01000042">
    <property type="protein sequence ID" value="GAC29165.1"/>
    <property type="molecule type" value="Genomic_DNA"/>
</dbReference>
<gene>
    <name evidence="1" type="ORF">GPAL_2304</name>
</gene>
<evidence type="ECO:0000313" key="2">
    <source>
        <dbReference type="Proteomes" id="UP000006251"/>
    </source>
</evidence>
<proteinExistence type="predicted"/>
<dbReference type="Proteomes" id="UP000006251">
    <property type="component" value="Unassembled WGS sequence"/>
</dbReference>
<keyword evidence="2" id="KW-1185">Reference proteome</keyword>
<comment type="caution">
    <text evidence="1">The sequence shown here is derived from an EMBL/GenBank/DDBJ whole genome shotgun (WGS) entry which is preliminary data.</text>
</comment>
<protein>
    <submittedName>
        <fullName evidence="1">Uncharacterized protein</fullName>
    </submittedName>
</protein>
<sequence length="74" mass="8599">MLLCTDYKDEKARAFLDDFEIFSSVVINLQKGNMSKELPVVGAYFFKSESLFKAFVENRRTGGFFNKQDMDLTR</sequence>
<organism evidence="1 2">
    <name type="scientific">Brumicola pallidula DSM 14239 = ACAM 615</name>
    <dbReference type="NCBI Taxonomy" id="1121922"/>
    <lineage>
        <taxon>Bacteria</taxon>
        <taxon>Pseudomonadati</taxon>
        <taxon>Pseudomonadota</taxon>
        <taxon>Gammaproteobacteria</taxon>
        <taxon>Alteromonadales</taxon>
        <taxon>Alteromonadaceae</taxon>
        <taxon>Brumicola</taxon>
    </lineage>
</organism>
<evidence type="ECO:0000313" key="1">
    <source>
        <dbReference type="EMBL" id="GAC29165.1"/>
    </source>
</evidence>
<accession>K7A0W1</accession>
<reference evidence="2" key="1">
    <citation type="journal article" date="2014" name="Environ. Microbiol.">
        <title>Comparative genomics of the marine bacterial genus Glaciecola reveals the high degree of genomic diversity and genomic characteristic for cold adaptation.</title>
        <authorList>
            <person name="Qin Q.L."/>
            <person name="Xie B.B."/>
            <person name="Yu Y."/>
            <person name="Shu Y.L."/>
            <person name="Rong J.C."/>
            <person name="Zhang Y.J."/>
            <person name="Zhao D.L."/>
            <person name="Chen X.L."/>
            <person name="Zhang X.Y."/>
            <person name="Chen B."/>
            <person name="Zhou B.C."/>
            <person name="Zhang Y.Z."/>
        </authorList>
    </citation>
    <scope>NUCLEOTIDE SEQUENCE [LARGE SCALE GENOMIC DNA]</scope>
    <source>
        <strain evidence="2">ACAM 615</strain>
    </source>
</reference>